<evidence type="ECO:0000256" key="1">
    <source>
        <dbReference type="ARBA" id="ARBA00004443"/>
    </source>
</evidence>
<keyword evidence="2 9" id="KW-0547">Nucleotide-binding</keyword>
<feature type="binding site" evidence="10">
    <location>
        <position position="203"/>
    </location>
    <ligand>
        <name>GTP</name>
        <dbReference type="ChEBI" id="CHEBI:37565"/>
    </ligand>
</feature>
<dbReference type="EnsemblMetazoa" id="SMAR011046-RA">
    <property type="protein sequence ID" value="SMAR011046-PA"/>
    <property type="gene ID" value="SMAR011046"/>
</dbReference>
<dbReference type="GO" id="GO:0032543">
    <property type="term" value="P:mitochondrial translation"/>
    <property type="evidence" value="ECO:0007669"/>
    <property type="project" value="TreeGrafter"/>
</dbReference>
<dbReference type="EMBL" id="JH432010">
    <property type="status" value="NOT_ANNOTATED_CDS"/>
    <property type="molecule type" value="Genomic_DNA"/>
</dbReference>
<keyword evidence="13" id="KW-1185">Reference proteome</keyword>
<comment type="similarity">
    <text evidence="9">Belongs to the TRAFAC class YlqF/YawG GTPase family. MTG1 subfamily.</text>
</comment>
<dbReference type="Pfam" id="PF01926">
    <property type="entry name" value="MMR_HSR1"/>
    <property type="match status" value="1"/>
</dbReference>
<keyword evidence="6 9" id="KW-0342">GTP-binding</keyword>
<keyword evidence="4" id="KW-0809">Transit peptide</keyword>
<dbReference type="GO" id="GO:0005743">
    <property type="term" value="C:mitochondrial inner membrane"/>
    <property type="evidence" value="ECO:0007669"/>
    <property type="project" value="UniProtKB-SubCell"/>
</dbReference>
<evidence type="ECO:0000256" key="7">
    <source>
        <dbReference type="ARBA" id="ARBA00023136"/>
    </source>
</evidence>
<dbReference type="PANTHER" id="PTHR45782">
    <property type="entry name" value="MITOCHONDRIAL RIBOSOME-ASSOCIATED GTPASE 1"/>
    <property type="match status" value="1"/>
</dbReference>
<dbReference type="Gene3D" id="1.10.1580.10">
    <property type="match status" value="1"/>
</dbReference>
<dbReference type="Proteomes" id="UP000014500">
    <property type="component" value="Unassembled WGS sequence"/>
</dbReference>
<keyword evidence="7" id="KW-0472">Membrane</keyword>
<dbReference type="GO" id="GO:0005525">
    <property type="term" value="F:GTP binding"/>
    <property type="evidence" value="ECO:0007669"/>
    <property type="project" value="UniProtKB-KW"/>
</dbReference>
<evidence type="ECO:0000256" key="6">
    <source>
        <dbReference type="ARBA" id="ARBA00023134"/>
    </source>
</evidence>
<protein>
    <recommendedName>
        <fullName evidence="9">Mitochondrial GTPase 1</fullName>
    </recommendedName>
</protein>
<dbReference type="FunFam" id="1.10.1580.10:FF:000004">
    <property type="entry name" value="Mitochondrial GTPase 1"/>
    <property type="match status" value="1"/>
</dbReference>
<evidence type="ECO:0000313" key="12">
    <source>
        <dbReference type="EnsemblMetazoa" id="SMAR011046-PA"/>
    </source>
</evidence>
<feature type="binding site" evidence="10">
    <location>
        <begin position="151"/>
        <end position="156"/>
    </location>
    <ligand>
        <name>GTP</name>
        <dbReference type="ChEBI" id="CHEBI:37565"/>
    </ligand>
</feature>
<dbReference type="STRING" id="126957.T1JBA6"/>
<keyword evidence="5 9" id="KW-0496">Mitochondrion</keyword>
<sequence>MANSVSSAPIFRQSFTTKCKELSRWFPRHMFSGLKQMQQKLKSVDCIIEVHDARISFNLFQKVNPQFYNLLTAIRPHILVLTKIDLANTSAKTQIIKKLKEETRLNEVLFSHHDKGIRKIIPTALELIQSSNRYNRETLEDFTVMTIGIPNVGKSSLINCLRARHLKKAKATQVGASPGVTKSVLERIKIHDEPKVYLLDTPGVTAPDVRDIETGLKLALCAILQDHVVGEHLMVDYLLYWLNKNNNFNYVDYFDLTEPCDDVTKLLLQISVKSGLQKKVRAVTDGTWYLRPNLEAAASLMIKAFREGDFGLVNLDNEIALQTNKPITEI</sequence>
<dbReference type="HOGENOM" id="CLU_011106_0_2_1"/>
<dbReference type="Gene3D" id="3.40.50.300">
    <property type="entry name" value="P-loop containing nucleotide triphosphate hydrolases"/>
    <property type="match status" value="1"/>
</dbReference>
<dbReference type="eggNOG" id="KOG2485">
    <property type="taxonomic scope" value="Eukaryota"/>
</dbReference>
<evidence type="ECO:0000256" key="2">
    <source>
        <dbReference type="ARBA" id="ARBA00022741"/>
    </source>
</evidence>
<dbReference type="FunFam" id="3.40.50.300:FF:000876">
    <property type="entry name" value="Mitochondrial GTPase 1"/>
    <property type="match status" value="1"/>
</dbReference>
<evidence type="ECO:0000256" key="10">
    <source>
        <dbReference type="PIRSR" id="PIRSR006230-1"/>
    </source>
</evidence>
<dbReference type="SUPFAM" id="SSF52540">
    <property type="entry name" value="P-loop containing nucleoside triphosphate hydrolases"/>
    <property type="match status" value="1"/>
</dbReference>
<dbReference type="PhylomeDB" id="T1JBA6"/>
<evidence type="ECO:0000256" key="8">
    <source>
        <dbReference type="ARBA" id="ARBA00045284"/>
    </source>
</evidence>
<reference evidence="13" key="1">
    <citation type="submission" date="2011-05" db="EMBL/GenBank/DDBJ databases">
        <authorList>
            <person name="Richards S.R."/>
            <person name="Qu J."/>
            <person name="Jiang H."/>
            <person name="Jhangiani S.N."/>
            <person name="Agravi P."/>
            <person name="Goodspeed R."/>
            <person name="Gross S."/>
            <person name="Mandapat C."/>
            <person name="Jackson L."/>
            <person name="Mathew T."/>
            <person name="Pu L."/>
            <person name="Thornton R."/>
            <person name="Saada N."/>
            <person name="Wilczek-Boney K.B."/>
            <person name="Lee S."/>
            <person name="Kovar C."/>
            <person name="Wu Y."/>
            <person name="Scherer S.E."/>
            <person name="Worley K.C."/>
            <person name="Muzny D.M."/>
            <person name="Gibbs R."/>
        </authorList>
    </citation>
    <scope>NUCLEOTIDE SEQUENCE</scope>
    <source>
        <strain evidence="13">Brora</strain>
    </source>
</reference>
<evidence type="ECO:0000256" key="5">
    <source>
        <dbReference type="ARBA" id="ARBA00023128"/>
    </source>
</evidence>
<reference evidence="12" key="2">
    <citation type="submission" date="2015-02" db="UniProtKB">
        <authorList>
            <consortium name="EnsemblMetazoa"/>
        </authorList>
    </citation>
    <scope>IDENTIFICATION</scope>
</reference>
<evidence type="ECO:0000259" key="11">
    <source>
        <dbReference type="Pfam" id="PF01926"/>
    </source>
</evidence>
<dbReference type="CDD" id="cd01856">
    <property type="entry name" value="YlqF"/>
    <property type="match status" value="1"/>
</dbReference>
<evidence type="ECO:0000313" key="13">
    <source>
        <dbReference type="Proteomes" id="UP000014500"/>
    </source>
</evidence>
<dbReference type="InterPro" id="IPR006073">
    <property type="entry name" value="GTP-bd"/>
</dbReference>
<name>T1JBA6_STRMM</name>
<organism evidence="12 13">
    <name type="scientific">Strigamia maritima</name>
    <name type="common">European centipede</name>
    <name type="synonym">Geophilus maritimus</name>
    <dbReference type="NCBI Taxonomy" id="126957"/>
    <lineage>
        <taxon>Eukaryota</taxon>
        <taxon>Metazoa</taxon>
        <taxon>Ecdysozoa</taxon>
        <taxon>Arthropoda</taxon>
        <taxon>Myriapoda</taxon>
        <taxon>Chilopoda</taxon>
        <taxon>Pleurostigmophora</taxon>
        <taxon>Geophilomorpha</taxon>
        <taxon>Linotaeniidae</taxon>
        <taxon>Strigamia</taxon>
    </lineage>
</organism>
<proteinExistence type="inferred from homology"/>
<accession>T1JBA6</accession>
<dbReference type="InterPro" id="IPR023179">
    <property type="entry name" value="GTP-bd_ortho_bundle_sf"/>
</dbReference>
<evidence type="ECO:0000256" key="4">
    <source>
        <dbReference type="ARBA" id="ARBA00022946"/>
    </source>
</evidence>
<dbReference type="PIRSF" id="PIRSF006230">
    <property type="entry name" value="MG442"/>
    <property type="match status" value="1"/>
</dbReference>
<dbReference type="AlphaFoldDB" id="T1JBA6"/>
<dbReference type="OMA" id="GVLWPKF"/>
<dbReference type="InterPro" id="IPR027417">
    <property type="entry name" value="P-loop_NTPase"/>
</dbReference>
<keyword evidence="3" id="KW-0999">Mitochondrion inner membrane</keyword>
<dbReference type="PANTHER" id="PTHR45782:SF4">
    <property type="entry name" value="MITOCHONDRIAL RIBOSOME-ASSOCIATED GTPASE 1"/>
    <property type="match status" value="1"/>
</dbReference>
<dbReference type="InterPro" id="IPR016478">
    <property type="entry name" value="GTPase_MTG1"/>
</dbReference>
<comment type="function">
    <text evidence="8 9">Plays a role in the regulation of the mitochondrial ribosome assembly and of translational activity. Displays mitochondrial GTPase activity.</text>
</comment>
<comment type="subcellular location">
    <subcellularLocation>
        <location evidence="1">Mitochondrion inner membrane</location>
        <topology evidence="1">Peripheral membrane protein</topology>
        <orientation evidence="1">Matrix side</orientation>
    </subcellularLocation>
</comment>
<evidence type="ECO:0000256" key="3">
    <source>
        <dbReference type="ARBA" id="ARBA00022792"/>
    </source>
</evidence>
<dbReference type="GO" id="GO:0003924">
    <property type="term" value="F:GTPase activity"/>
    <property type="evidence" value="ECO:0007669"/>
    <property type="project" value="TreeGrafter"/>
</dbReference>
<evidence type="ECO:0000256" key="9">
    <source>
        <dbReference type="PIRNR" id="PIRNR006230"/>
    </source>
</evidence>
<feature type="domain" description="G" evidence="11">
    <location>
        <begin position="144"/>
        <end position="225"/>
    </location>
</feature>